<evidence type="ECO:0000313" key="3">
    <source>
        <dbReference type="EMBL" id="OKY77763.1"/>
    </source>
</evidence>
<dbReference type="Pfam" id="PF07282">
    <property type="entry name" value="Cas12f1-like_TNB"/>
    <property type="match status" value="1"/>
</dbReference>
<name>A0A1Q6DTU2_METT1</name>
<dbReference type="EMBL" id="MSDW01000001">
    <property type="protein sequence ID" value="OKY77763.1"/>
    <property type="molecule type" value="Genomic_DNA"/>
</dbReference>
<evidence type="ECO:0000256" key="1">
    <source>
        <dbReference type="ARBA" id="ARBA00023125"/>
    </source>
</evidence>
<keyword evidence="4" id="KW-1185">Reference proteome</keyword>
<dbReference type="STRING" id="1903181.BTN85_0232"/>
<organism evidence="3 4">
    <name type="scientific">Methanohalarchaeum thermophilum</name>
    <dbReference type="NCBI Taxonomy" id="1903181"/>
    <lineage>
        <taxon>Archaea</taxon>
        <taxon>Methanobacteriati</taxon>
        <taxon>Methanobacteriota</taxon>
        <taxon>Methanonatronarchaeia</taxon>
        <taxon>Methanonatronarchaeales</taxon>
        <taxon>Methanonatronarchaeaceae</taxon>
        <taxon>Candidatus Methanohalarchaeum</taxon>
    </lineage>
</organism>
<protein>
    <submittedName>
        <fullName evidence="3">IS605 OrfB-like transposable element containing RNAse H-like and Zn finger domain</fullName>
    </submittedName>
</protein>
<evidence type="ECO:0000259" key="2">
    <source>
        <dbReference type="Pfam" id="PF07282"/>
    </source>
</evidence>
<dbReference type="NCBIfam" id="TIGR01766">
    <property type="entry name" value="IS200/IS605 family accessory protein TnpB-like domain"/>
    <property type="match status" value="1"/>
</dbReference>
<reference evidence="3" key="1">
    <citation type="submission" date="2016-12" db="EMBL/GenBank/DDBJ databases">
        <title>Discovery of methanogenic haloarchaea.</title>
        <authorList>
            <person name="Sorokin D.Y."/>
            <person name="Makarova K.S."/>
            <person name="Abbas B."/>
            <person name="Ferrer M."/>
            <person name="Golyshin P.N."/>
        </authorList>
    </citation>
    <scope>NUCLEOTIDE SEQUENCE [LARGE SCALE GENOMIC DNA]</scope>
    <source>
        <strain evidence="3">HMET1</strain>
    </source>
</reference>
<proteinExistence type="predicted"/>
<accession>A0A1Q6DTU2</accession>
<sequence>MNHKISRAIVDMAEKYDAQVIVIEKLDGIREHIDWSKKMNWKLYNWGFRQLKNFIEYKAHSKSIAVRRVYPQYTSQVCMDCLGKN</sequence>
<dbReference type="AlphaFoldDB" id="A0A1Q6DTU2"/>
<dbReference type="GO" id="GO:0003677">
    <property type="term" value="F:DNA binding"/>
    <property type="evidence" value="ECO:0007669"/>
    <property type="project" value="UniProtKB-KW"/>
</dbReference>
<dbReference type="InParanoid" id="A0A1Q6DTU2"/>
<keyword evidence="1" id="KW-0238">DNA-binding</keyword>
<feature type="domain" description="Cas12f1-like TNB" evidence="2">
    <location>
        <begin position="48"/>
        <end position="81"/>
    </location>
</feature>
<comment type="caution">
    <text evidence="3">The sequence shown here is derived from an EMBL/GenBank/DDBJ whole genome shotgun (WGS) entry which is preliminary data.</text>
</comment>
<gene>
    <name evidence="3" type="ORF">BTN85_0232</name>
</gene>
<dbReference type="Proteomes" id="UP000185744">
    <property type="component" value="Unassembled WGS sequence"/>
</dbReference>
<dbReference type="InterPro" id="IPR010095">
    <property type="entry name" value="Cas12f1-like_TNB"/>
</dbReference>
<evidence type="ECO:0000313" key="4">
    <source>
        <dbReference type="Proteomes" id="UP000185744"/>
    </source>
</evidence>